<organism evidence="1 2">
    <name type="scientific">Salibacterium salarium</name>
    <dbReference type="NCBI Taxonomy" id="284579"/>
    <lineage>
        <taxon>Bacteria</taxon>
        <taxon>Bacillati</taxon>
        <taxon>Bacillota</taxon>
        <taxon>Bacilli</taxon>
        <taxon>Bacillales</taxon>
        <taxon>Bacillaceae</taxon>
    </lineage>
</organism>
<keyword evidence="2" id="KW-1185">Reference proteome</keyword>
<dbReference type="InterPro" id="IPR018540">
    <property type="entry name" value="Spo0E-like"/>
</dbReference>
<protein>
    <submittedName>
        <fullName evidence="1">Aspartyl-phosphate phosphatase Spo0E family protein</fullName>
    </submittedName>
</protein>
<evidence type="ECO:0000313" key="1">
    <source>
        <dbReference type="EMBL" id="RSL34202.1"/>
    </source>
</evidence>
<proteinExistence type="predicted"/>
<dbReference type="GO" id="GO:0046983">
    <property type="term" value="F:protein dimerization activity"/>
    <property type="evidence" value="ECO:0007669"/>
    <property type="project" value="InterPro"/>
</dbReference>
<sequence length="53" mass="6145">MKIQKVEVNKLEDKIKGLRIRMVCNGQSKGLTHPDTIKYSQELDVYLNKIQSL</sequence>
<dbReference type="SUPFAM" id="SSF140500">
    <property type="entry name" value="BAS1536-like"/>
    <property type="match status" value="1"/>
</dbReference>
<dbReference type="Gene3D" id="4.10.280.10">
    <property type="entry name" value="Helix-loop-helix DNA-binding domain"/>
    <property type="match status" value="1"/>
</dbReference>
<evidence type="ECO:0000313" key="2">
    <source>
        <dbReference type="Proteomes" id="UP000275076"/>
    </source>
</evidence>
<reference evidence="1 2" key="1">
    <citation type="submission" date="2018-10" db="EMBL/GenBank/DDBJ databases">
        <title>Draft genome sequence of Bacillus salarius IM0101, isolated from a hypersaline soil in Inner Mongolia, China.</title>
        <authorList>
            <person name="Yamprayoonswat W."/>
            <person name="Boonvisut S."/>
            <person name="Jumpathong W."/>
            <person name="Sittihan S."/>
            <person name="Ruangsuj P."/>
            <person name="Wanthongcharoen S."/>
            <person name="Thongpramul N."/>
            <person name="Pimmason S."/>
            <person name="Yu B."/>
            <person name="Yasawong M."/>
        </authorList>
    </citation>
    <scope>NUCLEOTIDE SEQUENCE [LARGE SCALE GENOMIC DNA]</scope>
    <source>
        <strain evidence="1 2">IM0101</strain>
    </source>
</reference>
<dbReference type="InterPro" id="IPR036638">
    <property type="entry name" value="HLH_DNA-bd_sf"/>
</dbReference>
<comment type="caution">
    <text evidence="1">The sequence shown here is derived from an EMBL/GenBank/DDBJ whole genome shotgun (WGS) entry which is preliminary data.</text>
</comment>
<dbReference type="OrthoDB" id="1684520at2"/>
<dbReference type="Pfam" id="PF09388">
    <property type="entry name" value="SpoOE-like"/>
    <property type="match status" value="1"/>
</dbReference>
<dbReference type="EMBL" id="RBVX01000004">
    <property type="protein sequence ID" value="RSL34202.1"/>
    <property type="molecule type" value="Genomic_DNA"/>
</dbReference>
<dbReference type="RefSeq" id="WP_125555027.1">
    <property type="nucleotide sequence ID" value="NZ_RBVX01000004.1"/>
</dbReference>
<dbReference type="AlphaFoldDB" id="A0A428N743"/>
<dbReference type="GO" id="GO:0043937">
    <property type="term" value="P:regulation of sporulation"/>
    <property type="evidence" value="ECO:0007669"/>
    <property type="project" value="InterPro"/>
</dbReference>
<accession>A0A428N743</accession>
<dbReference type="Proteomes" id="UP000275076">
    <property type="component" value="Unassembled WGS sequence"/>
</dbReference>
<gene>
    <name evidence="1" type="ORF">D7Z54_06465</name>
</gene>
<name>A0A428N743_9BACI</name>
<dbReference type="InterPro" id="IPR037208">
    <property type="entry name" value="Spo0E-like_sf"/>
</dbReference>